<proteinExistence type="predicted"/>
<accession>A0ABN2P9Q3</accession>
<keyword evidence="3" id="KW-1185">Reference proteome</keyword>
<evidence type="ECO:0000313" key="3">
    <source>
        <dbReference type="Proteomes" id="UP001501612"/>
    </source>
</evidence>
<gene>
    <name evidence="2" type="ORF">GCM10009737_15390</name>
</gene>
<protein>
    <submittedName>
        <fullName evidence="2">Uncharacterized protein</fullName>
    </submittedName>
</protein>
<feature type="region of interest" description="Disordered" evidence="1">
    <location>
        <begin position="188"/>
        <end position="216"/>
    </location>
</feature>
<comment type="caution">
    <text evidence="2">The sequence shown here is derived from an EMBL/GenBank/DDBJ whole genome shotgun (WGS) entry which is preliminary data.</text>
</comment>
<evidence type="ECO:0000313" key="2">
    <source>
        <dbReference type="EMBL" id="GAA1914923.1"/>
    </source>
</evidence>
<sequence>MSTSLGMPALPPPTEPTWKQAWDSSSFGADGWLRRRPTVLRHAREEVVALVGEDVPEVVLLGAAGALAPELAARRPGLSVRHDLPEGFGGLVLAVDWLSHVPAHVVQVGVDGYPVFVHVDPLTGRERLGARLNESWVPQSIGRWLSEWWPVAEQGPGARAEVGTGRDAAWRDVVRRLDGGRAVALDPGHLADSRPRAGSLHSPAPQAGGPLVPDGQRDLAAGVAWDAVAEATGGRVVDDGDLTRVEVG</sequence>
<evidence type="ECO:0000256" key="1">
    <source>
        <dbReference type="SAM" id="MobiDB-lite"/>
    </source>
</evidence>
<dbReference type="Gene3D" id="3.40.50.12710">
    <property type="match status" value="1"/>
</dbReference>
<dbReference type="Proteomes" id="UP001501612">
    <property type="component" value="Unassembled WGS sequence"/>
</dbReference>
<dbReference type="RefSeq" id="WP_344005801.1">
    <property type="nucleotide sequence ID" value="NZ_BAAAMY010000004.1"/>
</dbReference>
<dbReference type="EMBL" id="BAAAMY010000004">
    <property type="protein sequence ID" value="GAA1914923.1"/>
    <property type="molecule type" value="Genomic_DNA"/>
</dbReference>
<name>A0ABN2P9Q3_9ACTN</name>
<reference evidence="2 3" key="1">
    <citation type="journal article" date="2019" name="Int. J. Syst. Evol. Microbiol.">
        <title>The Global Catalogue of Microorganisms (GCM) 10K type strain sequencing project: providing services to taxonomists for standard genome sequencing and annotation.</title>
        <authorList>
            <consortium name="The Broad Institute Genomics Platform"/>
            <consortium name="The Broad Institute Genome Sequencing Center for Infectious Disease"/>
            <person name="Wu L."/>
            <person name="Ma J."/>
        </authorList>
    </citation>
    <scope>NUCLEOTIDE SEQUENCE [LARGE SCALE GENOMIC DNA]</scope>
    <source>
        <strain evidence="2 3">JCM 14046</strain>
    </source>
</reference>
<dbReference type="InterPro" id="IPR038375">
    <property type="entry name" value="NDUFAF7_sf"/>
</dbReference>
<organism evidence="2 3">
    <name type="scientific">Nocardioides lentus</name>
    <dbReference type="NCBI Taxonomy" id="338077"/>
    <lineage>
        <taxon>Bacteria</taxon>
        <taxon>Bacillati</taxon>
        <taxon>Actinomycetota</taxon>
        <taxon>Actinomycetes</taxon>
        <taxon>Propionibacteriales</taxon>
        <taxon>Nocardioidaceae</taxon>
        <taxon>Nocardioides</taxon>
    </lineage>
</organism>